<name>A0A9P4P4T4_9PEZI</name>
<dbReference type="SUPFAM" id="SSF102198">
    <property type="entry name" value="Putative cyclase"/>
    <property type="match status" value="1"/>
</dbReference>
<dbReference type="PANTHER" id="PTHR34861:SF10">
    <property type="entry name" value="CYCLASE"/>
    <property type="match status" value="1"/>
</dbReference>
<evidence type="ECO:0000256" key="1">
    <source>
        <dbReference type="ARBA" id="ARBA00007865"/>
    </source>
</evidence>
<dbReference type="GO" id="GO:0019441">
    <property type="term" value="P:L-tryptophan catabolic process to kynurenine"/>
    <property type="evidence" value="ECO:0007669"/>
    <property type="project" value="InterPro"/>
</dbReference>
<dbReference type="PANTHER" id="PTHR34861">
    <property type="match status" value="1"/>
</dbReference>
<dbReference type="EMBL" id="MU007010">
    <property type="protein sequence ID" value="KAF2436541.1"/>
    <property type="molecule type" value="Genomic_DNA"/>
</dbReference>
<comment type="similarity">
    <text evidence="1">Belongs to the Cyclase 1 superfamily.</text>
</comment>
<keyword evidence="4" id="KW-1185">Reference proteome</keyword>
<sequence>MMKWWRARHQKNNTPAKNSSTEIAEAIVTPRGEKDVYGTLNLLTPSVIKAAKDEIQDGVSISLNWSITGTKFKGTGRKELAHTVKSLKSDGPFSACGFDDEIHFNTQVSSQWDSLCEIPTLQHWHQRGGVVGRGVLIDYKAYADTKGIKYSCFEYHSITIAVIEEIARLQKPTFRQGDIIIVRTGLTEALDGKSEEEQGALMMTGNAGCCGVEGTVEAAKWFWNHHFAAVAGDGMAFESINIADMRNQLVLHQYFLSLFGMPIGELWDLKALSKACEERQRWTFFLTSIPLNYPGSVGSPPHALAIF</sequence>
<feature type="compositionally biased region" description="Basic residues" evidence="2">
    <location>
        <begin position="1"/>
        <end position="11"/>
    </location>
</feature>
<evidence type="ECO:0008006" key="5">
    <source>
        <dbReference type="Google" id="ProtNLM"/>
    </source>
</evidence>
<comment type="caution">
    <text evidence="3">The sequence shown here is derived from an EMBL/GenBank/DDBJ whole genome shotgun (WGS) entry which is preliminary data.</text>
</comment>
<feature type="region of interest" description="Disordered" evidence="2">
    <location>
        <begin position="1"/>
        <end position="20"/>
    </location>
</feature>
<dbReference type="Gene3D" id="3.50.30.50">
    <property type="entry name" value="Putative cyclase"/>
    <property type="match status" value="1"/>
</dbReference>
<dbReference type="InterPro" id="IPR007325">
    <property type="entry name" value="KFase/CYL"/>
</dbReference>
<dbReference type="Proteomes" id="UP000800235">
    <property type="component" value="Unassembled WGS sequence"/>
</dbReference>
<gene>
    <name evidence="3" type="ORF">EJ08DRAFT_667304</name>
</gene>
<dbReference type="InterPro" id="IPR037175">
    <property type="entry name" value="KFase_sf"/>
</dbReference>
<protein>
    <recommendedName>
        <fullName evidence="5">Cyclase</fullName>
    </recommendedName>
</protein>
<evidence type="ECO:0000313" key="4">
    <source>
        <dbReference type="Proteomes" id="UP000800235"/>
    </source>
</evidence>
<proteinExistence type="inferred from homology"/>
<dbReference type="OrthoDB" id="5396at2759"/>
<accession>A0A9P4P4T4</accession>
<dbReference type="AlphaFoldDB" id="A0A9P4P4T4"/>
<reference evidence="3" key="1">
    <citation type="journal article" date="2020" name="Stud. Mycol.">
        <title>101 Dothideomycetes genomes: a test case for predicting lifestyles and emergence of pathogens.</title>
        <authorList>
            <person name="Haridas S."/>
            <person name="Albert R."/>
            <person name="Binder M."/>
            <person name="Bloem J."/>
            <person name="Labutti K."/>
            <person name="Salamov A."/>
            <person name="Andreopoulos B."/>
            <person name="Baker S."/>
            <person name="Barry K."/>
            <person name="Bills G."/>
            <person name="Bluhm B."/>
            <person name="Cannon C."/>
            <person name="Castanera R."/>
            <person name="Culley D."/>
            <person name="Daum C."/>
            <person name="Ezra D."/>
            <person name="Gonzalez J."/>
            <person name="Henrissat B."/>
            <person name="Kuo A."/>
            <person name="Liang C."/>
            <person name="Lipzen A."/>
            <person name="Lutzoni F."/>
            <person name="Magnuson J."/>
            <person name="Mondo S."/>
            <person name="Nolan M."/>
            <person name="Ohm R."/>
            <person name="Pangilinan J."/>
            <person name="Park H.-J."/>
            <person name="Ramirez L."/>
            <person name="Alfaro M."/>
            <person name="Sun H."/>
            <person name="Tritt A."/>
            <person name="Yoshinaga Y."/>
            <person name="Zwiers L.-H."/>
            <person name="Turgeon B."/>
            <person name="Goodwin S."/>
            <person name="Spatafora J."/>
            <person name="Crous P."/>
            <person name="Grigoriev I."/>
        </authorList>
    </citation>
    <scope>NUCLEOTIDE SEQUENCE</scope>
    <source>
        <strain evidence="3">CBS 130266</strain>
    </source>
</reference>
<organism evidence="3 4">
    <name type="scientific">Tothia fuscella</name>
    <dbReference type="NCBI Taxonomy" id="1048955"/>
    <lineage>
        <taxon>Eukaryota</taxon>
        <taxon>Fungi</taxon>
        <taxon>Dikarya</taxon>
        <taxon>Ascomycota</taxon>
        <taxon>Pezizomycotina</taxon>
        <taxon>Dothideomycetes</taxon>
        <taxon>Pleosporomycetidae</taxon>
        <taxon>Venturiales</taxon>
        <taxon>Cylindrosympodiaceae</taxon>
        <taxon>Tothia</taxon>
    </lineage>
</organism>
<dbReference type="GO" id="GO:0004061">
    <property type="term" value="F:arylformamidase activity"/>
    <property type="evidence" value="ECO:0007669"/>
    <property type="project" value="InterPro"/>
</dbReference>
<dbReference type="Pfam" id="PF04199">
    <property type="entry name" value="Cyclase"/>
    <property type="match status" value="1"/>
</dbReference>
<evidence type="ECO:0000313" key="3">
    <source>
        <dbReference type="EMBL" id="KAF2436541.1"/>
    </source>
</evidence>
<evidence type="ECO:0000256" key="2">
    <source>
        <dbReference type="SAM" id="MobiDB-lite"/>
    </source>
</evidence>